<dbReference type="OrthoDB" id="5082479at2"/>
<evidence type="ECO:0000313" key="2">
    <source>
        <dbReference type="Proteomes" id="UP000237966"/>
    </source>
</evidence>
<protein>
    <submittedName>
        <fullName evidence="1">Uncharacterized protein</fullName>
    </submittedName>
</protein>
<dbReference type="EMBL" id="PSWU01000013">
    <property type="protein sequence ID" value="PPI13940.1"/>
    <property type="molecule type" value="Genomic_DNA"/>
</dbReference>
<evidence type="ECO:0000313" key="1">
    <source>
        <dbReference type="EMBL" id="PPI13940.1"/>
    </source>
</evidence>
<proteinExistence type="predicted"/>
<dbReference type="AlphaFoldDB" id="A0A2S5Y5B5"/>
<reference evidence="1 2" key="1">
    <citation type="submission" date="2018-02" db="EMBL/GenBank/DDBJ databases">
        <title>Bacteriophage NCPPB3778 and a type I-E CRISPR drive the evolution of the US Biological Select Agent, Rathayibacter toxicus.</title>
        <authorList>
            <person name="Davis E.W.II."/>
            <person name="Tabima J.F."/>
            <person name="Weisberg A.J."/>
            <person name="Lopes L.D."/>
            <person name="Wiseman M.S."/>
            <person name="Wiseman M.S."/>
            <person name="Pupko T."/>
            <person name="Belcher M.S."/>
            <person name="Sechler A.J."/>
            <person name="Tancos M.A."/>
            <person name="Schroeder B.K."/>
            <person name="Murray T.D."/>
            <person name="Luster D.G."/>
            <person name="Schneider W.L."/>
            <person name="Rogers E."/>
            <person name="Andreote F.D."/>
            <person name="Grunwald N.J."/>
            <person name="Putnam M.L."/>
            <person name="Chang J.H."/>
        </authorList>
    </citation>
    <scope>NUCLEOTIDE SEQUENCE [LARGE SCALE GENOMIC DNA]</scope>
    <source>
        <strain evidence="1 2">FH99</strain>
    </source>
</reference>
<gene>
    <name evidence="1" type="ORF">C5C51_09575</name>
</gene>
<comment type="caution">
    <text evidence="1">The sequence shown here is derived from an EMBL/GenBank/DDBJ whole genome shotgun (WGS) entry which is preliminary data.</text>
</comment>
<accession>A0A2S5Y5B5</accession>
<name>A0A2S5Y5B5_9MICO</name>
<dbReference type="Proteomes" id="UP000237966">
    <property type="component" value="Unassembled WGS sequence"/>
</dbReference>
<sequence>MGEHDELATAQERLHRSAARSFPMVLWDEGGQADPFAATVHVSVCQVGDGESRLRCEADGLGVLDIDLSSAARFVLAAQAVLWLFEAS</sequence>
<dbReference type="RefSeq" id="WP_027691881.1">
    <property type="nucleotide sequence ID" value="NZ_CP037977.1"/>
</dbReference>
<organism evidence="1 2">
    <name type="scientific">Rathayibacter toxicus</name>
    <dbReference type="NCBI Taxonomy" id="145458"/>
    <lineage>
        <taxon>Bacteria</taxon>
        <taxon>Bacillati</taxon>
        <taxon>Actinomycetota</taxon>
        <taxon>Actinomycetes</taxon>
        <taxon>Micrococcales</taxon>
        <taxon>Microbacteriaceae</taxon>
        <taxon>Rathayibacter</taxon>
    </lineage>
</organism>